<dbReference type="AlphaFoldDB" id="A0A6A6WIJ1"/>
<gene>
    <name evidence="4" type="ORF">EJ05DRAFT_496792</name>
</gene>
<evidence type="ECO:0000256" key="2">
    <source>
        <dbReference type="PIRSR" id="PIRSR600246-3"/>
    </source>
</evidence>
<dbReference type="GO" id="GO:0005737">
    <property type="term" value="C:cytoplasm"/>
    <property type="evidence" value="ECO:0007669"/>
    <property type="project" value="TreeGrafter"/>
</dbReference>
<dbReference type="Pfam" id="PF01112">
    <property type="entry name" value="Asparaginase_2"/>
    <property type="match status" value="2"/>
</dbReference>
<dbReference type="GO" id="GO:0051604">
    <property type="term" value="P:protein maturation"/>
    <property type="evidence" value="ECO:0007669"/>
    <property type="project" value="TreeGrafter"/>
</dbReference>
<dbReference type="PANTHER" id="PTHR10188:SF8">
    <property type="entry name" value="THREONINE ASPARTASE 1"/>
    <property type="match status" value="1"/>
</dbReference>
<feature type="compositionally biased region" description="Polar residues" evidence="3">
    <location>
        <begin position="270"/>
        <end position="287"/>
    </location>
</feature>
<dbReference type="InterPro" id="IPR000246">
    <property type="entry name" value="Peptidase_T2"/>
</dbReference>
<sequence>MGGRSHKGNDIAAVFVHAGAGYHSTQNEGIHLQACNDAAKAAMAIMRTGGNAVDGVEMAIKVLEDREITNAGYGSNLAIDGTVECDASIVDHHGRSGGVGAVSQIKNPISLARTVLDHTTKHLTLRRVPPNLLVSQGATDFAFEHGIPILNPSALVSPAAHERWVRWRSDLKNADRKAKHTQSSLAPSSTRPKSESEPVQINHPRGREPTRDSRREATLKHSPSRASSSSDLQRSDDLNSSGSSQSTPDLPRTPVRGGHDYVDSRGTLATPASPSAHESSTSAFINSTQKVPTMRNYSSYSSAKSRVSSNQANTDISGSTIPGSRWHDGSSGEDSSSSPSSSGTLVLPSITPSPTHGSPVSHERSHLTTSTEEDESPLQPSPTESLNAPIPVSSLGQEGDEREDHITDTVGAIAIDRWGNIACGSSSGGIGMKYRGRVGPAALVGIGSAVIPVNPDDRSKTCVATVTSGTGEHMATTLAATICAQRLYHSIKTKGAGYESVDDDDAIRSMIEHDFMGHPSVQNSNSAGAIGVLGAKKTRDGIFFYYAHNTDSFALSSMHSDESKPVCAMSRSTGSGSIAHGGRAVRPRKKR</sequence>
<feature type="region of interest" description="Disordered" evidence="3">
    <location>
        <begin position="302"/>
        <end position="402"/>
    </location>
</feature>
<keyword evidence="5" id="KW-1185">Reference proteome</keyword>
<dbReference type="InterPro" id="IPR029055">
    <property type="entry name" value="Ntn_hydrolases_N"/>
</dbReference>
<dbReference type="SUPFAM" id="SSF56235">
    <property type="entry name" value="N-terminal nucleophile aminohydrolases (Ntn hydrolases)"/>
    <property type="match status" value="1"/>
</dbReference>
<dbReference type="Gene3D" id="3.60.20.30">
    <property type="entry name" value="(Glycosyl)asparaginase"/>
    <property type="match status" value="1"/>
</dbReference>
<dbReference type="RefSeq" id="XP_033604355.1">
    <property type="nucleotide sequence ID" value="XM_033746449.1"/>
</dbReference>
<evidence type="ECO:0000313" key="5">
    <source>
        <dbReference type="Proteomes" id="UP000799437"/>
    </source>
</evidence>
<name>A0A6A6WIJ1_9PEZI</name>
<evidence type="ECO:0000256" key="3">
    <source>
        <dbReference type="SAM" id="MobiDB-lite"/>
    </source>
</evidence>
<dbReference type="InterPro" id="IPR037464">
    <property type="entry name" value="Taspase1"/>
</dbReference>
<dbReference type="CDD" id="cd04514">
    <property type="entry name" value="Taspase1_like"/>
    <property type="match status" value="2"/>
</dbReference>
<feature type="compositionally biased region" description="Basic and acidic residues" evidence="3">
    <location>
        <begin position="205"/>
        <end position="219"/>
    </location>
</feature>
<feature type="compositionally biased region" description="Polar residues" evidence="3">
    <location>
        <begin position="181"/>
        <end position="191"/>
    </location>
</feature>
<evidence type="ECO:0000256" key="1">
    <source>
        <dbReference type="PIRSR" id="PIRSR600246-1"/>
    </source>
</evidence>
<dbReference type="FunFam" id="3.60.20.30:FF:000007">
    <property type="entry name" value="Similar to threonine aspartase"/>
    <property type="match status" value="1"/>
</dbReference>
<dbReference type="GeneID" id="54487503"/>
<feature type="site" description="Cleavage; by autolysis" evidence="2">
    <location>
        <begin position="408"/>
        <end position="409"/>
    </location>
</feature>
<dbReference type="OrthoDB" id="77601at2759"/>
<feature type="active site" description="Nucleophile" evidence="1">
    <location>
        <position position="409"/>
    </location>
</feature>
<feature type="compositionally biased region" description="Low complexity" evidence="3">
    <location>
        <begin position="224"/>
        <end position="246"/>
    </location>
</feature>
<evidence type="ECO:0000313" key="4">
    <source>
        <dbReference type="EMBL" id="KAF2761904.1"/>
    </source>
</evidence>
<dbReference type="PANTHER" id="PTHR10188">
    <property type="entry name" value="L-ASPARAGINASE"/>
    <property type="match status" value="1"/>
</dbReference>
<feature type="compositionally biased region" description="Low complexity" evidence="3">
    <location>
        <begin position="332"/>
        <end position="343"/>
    </location>
</feature>
<reference evidence="4" key="1">
    <citation type="journal article" date="2020" name="Stud. Mycol.">
        <title>101 Dothideomycetes genomes: a test case for predicting lifestyles and emergence of pathogens.</title>
        <authorList>
            <person name="Haridas S."/>
            <person name="Albert R."/>
            <person name="Binder M."/>
            <person name="Bloem J."/>
            <person name="Labutti K."/>
            <person name="Salamov A."/>
            <person name="Andreopoulos B."/>
            <person name="Baker S."/>
            <person name="Barry K."/>
            <person name="Bills G."/>
            <person name="Bluhm B."/>
            <person name="Cannon C."/>
            <person name="Castanera R."/>
            <person name="Culley D."/>
            <person name="Daum C."/>
            <person name="Ezra D."/>
            <person name="Gonzalez J."/>
            <person name="Henrissat B."/>
            <person name="Kuo A."/>
            <person name="Liang C."/>
            <person name="Lipzen A."/>
            <person name="Lutzoni F."/>
            <person name="Magnuson J."/>
            <person name="Mondo S."/>
            <person name="Nolan M."/>
            <person name="Ohm R."/>
            <person name="Pangilinan J."/>
            <person name="Park H.-J."/>
            <person name="Ramirez L."/>
            <person name="Alfaro M."/>
            <person name="Sun H."/>
            <person name="Tritt A."/>
            <person name="Yoshinaga Y."/>
            <person name="Zwiers L.-H."/>
            <person name="Turgeon B."/>
            <person name="Goodwin S."/>
            <person name="Spatafora J."/>
            <person name="Crous P."/>
            <person name="Grigoriev I."/>
        </authorList>
    </citation>
    <scope>NUCLEOTIDE SEQUENCE</scope>
    <source>
        <strain evidence="4">CBS 121739</strain>
    </source>
</reference>
<dbReference type="EMBL" id="ML996566">
    <property type="protein sequence ID" value="KAF2761904.1"/>
    <property type="molecule type" value="Genomic_DNA"/>
</dbReference>
<organism evidence="4 5">
    <name type="scientific">Pseudovirgaria hyperparasitica</name>
    <dbReference type="NCBI Taxonomy" id="470096"/>
    <lineage>
        <taxon>Eukaryota</taxon>
        <taxon>Fungi</taxon>
        <taxon>Dikarya</taxon>
        <taxon>Ascomycota</taxon>
        <taxon>Pezizomycotina</taxon>
        <taxon>Dothideomycetes</taxon>
        <taxon>Dothideomycetes incertae sedis</taxon>
        <taxon>Acrospermales</taxon>
        <taxon>Acrospermaceae</taxon>
        <taxon>Pseudovirgaria</taxon>
    </lineage>
</organism>
<feature type="compositionally biased region" description="Polar residues" evidence="3">
    <location>
        <begin position="310"/>
        <end position="322"/>
    </location>
</feature>
<feature type="region of interest" description="Disordered" evidence="3">
    <location>
        <begin position="566"/>
        <end position="591"/>
    </location>
</feature>
<protein>
    <submittedName>
        <fullName evidence="4">N-terminal nucleophile aminohydrolase</fullName>
    </submittedName>
</protein>
<accession>A0A6A6WIJ1</accession>
<dbReference type="Proteomes" id="UP000799437">
    <property type="component" value="Unassembled WGS sequence"/>
</dbReference>
<feature type="region of interest" description="Disordered" evidence="3">
    <location>
        <begin position="173"/>
        <end position="287"/>
    </location>
</feature>
<proteinExistence type="predicted"/>
<dbReference type="GO" id="GO:0004298">
    <property type="term" value="F:threonine-type endopeptidase activity"/>
    <property type="evidence" value="ECO:0007669"/>
    <property type="project" value="InterPro"/>
</dbReference>